<accession>A0A8H7TM82</accession>
<dbReference type="SUPFAM" id="SSF51905">
    <property type="entry name" value="FAD/NAD(P)-binding domain"/>
    <property type="match status" value="2"/>
</dbReference>
<proteinExistence type="inferred from homology"/>
<dbReference type="AlphaFoldDB" id="A0A8H7TM82"/>
<protein>
    <recommendedName>
        <fullName evidence="4">FAD/NAD(P)-binding domain-containing protein</fullName>
    </recommendedName>
</protein>
<evidence type="ECO:0000313" key="3">
    <source>
        <dbReference type="Proteomes" id="UP000664132"/>
    </source>
</evidence>
<dbReference type="EMBL" id="JAFJYH010000065">
    <property type="protein sequence ID" value="KAG4421443.1"/>
    <property type="molecule type" value="Genomic_DNA"/>
</dbReference>
<reference evidence="2" key="1">
    <citation type="submission" date="2021-02" db="EMBL/GenBank/DDBJ databases">
        <title>Genome sequence Cadophora malorum strain M34.</title>
        <authorList>
            <person name="Stefanovic E."/>
            <person name="Vu D."/>
            <person name="Scully C."/>
            <person name="Dijksterhuis J."/>
            <person name="Roader J."/>
            <person name="Houbraken J."/>
        </authorList>
    </citation>
    <scope>NUCLEOTIDE SEQUENCE</scope>
    <source>
        <strain evidence="2">M34</strain>
    </source>
</reference>
<evidence type="ECO:0008006" key="4">
    <source>
        <dbReference type="Google" id="ProtNLM"/>
    </source>
</evidence>
<dbReference type="OrthoDB" id="74360at2759"/>
<dbReference type="Pfam" id="PF13450">
    <property type="entry name" value="NAD_binding_8"/>
    <property type="match status" value="1"/>
</dbReference>
<dbReference type="PANTHER" id="PTHR42877">
    <property type="entry name" value="L-ORNITHINE N(5)-MONOOXYGENASE-RELATED"/>
    <property type="match status" value="1"/>
</dbReference>
<dbReference type="Gene3D" id="3.50.50.60">
    <property type="entry name" value="FAD/NAD(P)-binding domain"/>
    <property type="match status" value="2"/>
</dbReference>
<keyword evidence="3" id="KW-1185">Reference proteome</keyword>
<dbReference type="Proteomes" id="UP000664132">
    <property type="component" value="Unassembled WGS sequence"/>
</dbReference>
<comment type="caution">
    <text evidence="2">The sequence shown here is derived from an EMBL/GenBank/DDBJ whole genome shotgun (WGS) entry which is preliminary data.</text>
</comment>
<name>A0A8H7TM82_9HELO</name>
<organism evidence="2 3">
    <name type="scientific">Cadophora malorum</name>
    <dbReference type="NCBI Taxonomy" id="108018"/>
    <lineage>
        <taxon>Eukaryota</taxon>
        <taxon>Fungi</taxon>
        <taxon>Dikarya</taxon>
        <taxon>Ascomycota</taxon>
        <taxon>Pezizomycotina</taxon>
        <taxon>Leotiomycetes</taxon>
        <taxon>Helotiales</taxon>
        <taxon>Ploettnerulaceae</taxon>
        <taxon>Cadophora</taxon>
    </lineage>
</organism>
<evidence type="ECO:0000313" key="2">
    <source>
        <dbReference type="EMBL" id="KAG4421443.1"/>
    </source>
</evidence>
<gene>
    <name evidence="2" type="ORF">IFR04_005393</name>
</gene>
<sequence length="488" mass="54534">MGDASSFDVSGESTDLPYVVEETILGNPHQLKVVCIGAGASGLDLAYKLKKNMRGIDFQIYEKNAGLGGTWLENTYPGCACDIPAHIYEYEWAPNAHWSQFYASGPEILQYFRDTAKNFDLEKYVKYQHEVVKAVWDEQRGLWLLKIRDGSTGEVVEDQCHFLVNGGGFLNNWKWPSIQGIESFQGTLLHSAAWDQTSDLKGRRIAVIGNGSSGIQLVTALQPVAGHLTTFIRNTKERIGEFLDHPEKLLDYRKAMENDLNGGFKSALFDSPEQAAARQTLREMMRARLGDRHDLADRITPDFGVGCRRPTPGVGYLEALTEKNVRVVFNSITRIVSQGIELDTGEIIELDAIVCATGFDVSWKPRFPVIGRGAIDIREQWSDRPTAYLSLAVPNFPNYIIYMGPNGPLSHGSAIPSIEHITKYVIKLLHKAQTERYKAVVPTQQALDDFIEHADTFLARTVWNAKCRSWLKGGKQHPAVLSQSAKVY</sequence>
<evidence type="ECO:0000256" key="1">
    <source>
        <dbReference type="ARBA" id="ARBA00010139"/>
    </source>
</evidence>
<comment type="similarity">
    <text evidence="1">Belongs to the FAD-binding monooxygenase family.</text>
</comment>
<dbReference type="InterPro" id="IPR051209">
    <property type="entry name" value="FAD-bind_Monooxygenase_sf"/>
</dbReference>
<dbReference type="PANTHER" id="PTHR42877:SF12">
    <property type="entry name" value="MONOOXYGENASE"/>
    <property type="match status" value="1"/>
</dbReference>
<dbReference type="InterPro" id="IPR036188">
    <property type="entry name" value="FAD/NAD-bd_sf"/>
</dbReference>